<dbReference type="OMA" id="TSIKEDW"/>
<evidence type="ECO:0000313" key="8">
    <source>
        <dbReference type="Proteomes" id="UP000238479"/>
    </source>
</evidence>
<dbReference type="Gene3D" id="1.10.8.20">
    <property type="entry name" value="N-terminal domain of phosphatidylinositol transfer protein sec14p"/>
    <property type="match status" value="1"/>
</dbReference>
<dbReference type="InterPro" id="IPR051026">
    <property type="entry name" value="PI/PC_transfer"/>
</dbReference>
<reference evidence="7 8" key="1">
    <citation type="journal article" date="2018" name="Nat. Genet.">
        <title>The Rosa genome provides new insights in the design of modern roses.</title>
        <authorList>
            <person name="Bendahmane M."/>
        </authorList>
    </citation>
    <scope>NUCLEOTIDE SEQUENCE [LARGE SCALE GENOMIC DNA]</scope>
    <source>
        <strain evidence="8">cv. Old Blush</strain>
    </source>
</reference>
<dbReference type="SMART" id="SM00516">
    <property type="entry name" value="SEC14"/>
    <property type="match status" value="1"/>
</dbReference>
<name>A0A2P6P8D8_ROSCH</name>
<dbReference type="Gramene" id="PRQ18177">
    <property type="protein sequence ID" value="PRQ18177"/>
    <property type="gene ID" value="RchiOBHm_Chr7g0203101"/>
</dbReference>
<sequence>MSNLGFKKFRESFKKLGGSSRKSMKMVLAGVRDPKDQKLVDSFRELLFLQGQLPSQHQDYHTLLRFLRMRDFDLAKAKEAFFTYLKWREDYRVDAIPKVKIELNLLLEIEFKFEEYEAVKKCYPHGFHGVDRYGRPVYIERIGMVDLNKLLQVTTLERFTKYHVSEQEKTLNVRYPTCSIAAKKHVASTTSILDVHGVGLANFSKPARYLFMEIQKIDSNYYPETLNRLFIVNAGNGFKMLWKAVKAFLDARTLAKIRVCSLLHELSYN</sequence>
<dbReference type="Pfam" id="PF00650">
    <property type="entry name" value="CRAL_TRIO"/>
    <property type="match status" value="1"/>
</dbReference>
<dbReference type="GO" id="GO:0000139">
    <property type="term" value="C:Golgi membrane"/>
    <property type="evidence" value="ECO:0007669"/>
    <property type="project" value="UniProtKB-SubCell"/>
</dbReference>
<evidence type="ECO:0000256" key="5">
    <source>
        <dbReference type="ARBA" id="ARBA00038020"/>
    </source>
</evidence>
<dbReference type="GO" id="GO:0015031">
    <property type="term" value="P:protein transport"/>
    <property type="evidence" value="ECO:0007669"/>
    <property type="project" value="UniProtKB-KW"/>
</dbReference>
<dbReference type="InterPro" id="IPR011074">
    <property type="entry name" value="CRAL/TRIO_N_dom"/>
</dbReference>
<dbReference type="PROSITE" id="PS50191">
    <property type="entry name" value="CRAL_TRIO"/>
    <property type="match status" value="1"/>
</dbReference>
<evidence type="ECO:0000256" key="2">
    <source>
        <dbReference type="ARBA" id="ARBA00004395"/>
    </source>
</evidence>
<comment type="caution">
    <text evidence="7">The sequence shown here is derived from an EMBL/GenBank/DDBJ whole genome shotgun (WGS) entry which is preliminary data.</text>
</comment>
<dbReference type="Proteomes" id="UP000238479">
    <property type="component" value="Chromosome 7"/>
</dbReference>
<keyword evidence="8" id="KW-1185">Reference proteome</keyword>
<dbReference type="InterPro" id="IPR036865">
    <property type="entry name" value="CRAL-TRIO_dom_sf"/>
</dbReference>
<evidence type="ECO:0000256" key="1">
    <source>
        <dbReference type="ARBA" id="ARBA00004202"/>
    </source>
</evidence>
<protein>
    <submittedName>
        <fullName evidence="7">Putative CRAL-TRIO lipid binding domain, CRAL/TRIO domain-containing protein</fullName>
    </submittedName>
</protein>
<dbReference type="Gene3D" id="3.40.525.10">
    <property type="entry name" value="CRAL-TRIO lipid binding domain"/>
    <property type="match status" value="1"/>
</dbReference>
<dbReference type="PANTHER" id="PTHR45657">
    <property type="entry name" value="CRAL-TRIO DOMAIN-CONTAINING PROTEIN YKL091C-RELATED"/>
    <property type="match status" value="1"/>
</dbReference>
<dbReference type="InterPro" id="IPR001251">
    <property type="entry name" value="CRAL-TRIO_dom"/>
</dbReference>
<keyword evidence="4" id="KW-0333">Golgi apparatus</keyword>
<gene>
    <name evidence="7" type="ORF">RchiOBHm_Chr7g0203101</name>
</gene>
<evidence type="ECO:0000256" key="4">
    <source>
        <dbReference type="ARBA" id="ARBA00023034"/>
    </source>
</evidence>
<dbReference type="AlphaFoldDB" id="A0A2P6P8D8"/>
<dbReference type="SUPFAM" id="SSF46938">
    <property type="entry name" value="CRAL/TRIO N-terminal domain"/>
    <property type="match status" value="1"/>
</dbReference>
<dbReference type="SUPFAM" id="SSF52087">
    <property type="entry name" value="CRAL/TRIO domain"/>
    <property type="match status" value="1"/>
</dbReference>
<accession>A0A2P6P8D8</accession>
<comment type="similarity">
    <text evidence="5">Belongs to the SFH family.</text>
</comment>
<dbReference type="EMBL" id="PDCK01000045">
    <property type="protein sequence ID" value="PRQ18177.1"/>
    <property type="molecule type" value="Genomic_DNA"/>
</dbReference>
<evidence type="ECO:0000256" key="3">
    <source>
        <dbReference type="ARBA" id="ARBA00022927"/>
    </source>
</evidence>
<evidence type="ECO:0000259" key="6">
    <source>
        <dbReference type="PROSITE" id="PS50191"/>
    </source>
</evidence>
<dbReference type="GO" id="GO:0005886">
    <property type="term" value="C:plasma membrane"/>
    <property type="evidence" value="ECO:0007669"/>
    <property type="project" value="UniProtKB-SubCell"/>
</dbReference>
<keyword evidence="3" id="KW-0813">Transport</keyword>
<dbReference type="SMART" id="SM01100">
    <property type="entry name" value="CRAL_TRIO_N"/>
    <property type="match status" value="1"/>
</dbReference>
<evidence type="ECO:0000313" key="7">
    <source>
        <dbReference type="EMBL" id="PRQ18177.1"/>
    </source>
</evidence>
<dbReference type="CDD" id="cd00170">
    <property type="entry name" value="SEC14"/>
    <property type="match status" value="1"/>
</dbReference>
<comment type="subcellular location">
    <subcellularLocation>
        <location evidence="1">Cell membrane</location>
        <topology evidence="1">Peripheral membrane protein</topology>
    </subcellularLocation>
    <subcellularLocation>
        <location evidence="2">Golgi apparatus membrane</location>
        <topology evidence="2">Peripheral membrane protein</topology>
    </subcellularLocation>
</comment>
<dbReference type="InterPro" id="IPR036273">
    <property type="entry name" value="CRAL/TRIO_N_dom_sf"/>
</dbReference>
<dbReference type="PANTHER" id="PTHR45657:SF50">
    <property type="entry name" value="PHOSPHATIDYLINOSITOL_PHOSPHATIDYLCHOLINE TRANSFER PROTEIN SFH11"/>
    <property type="match status" value="1"/>
</dbReference>
<organism evidence="7 8">
    <name type="scientific">Rosa chinensis</name>
    <name type="common">China rose</name>
    <dbReference type="NCBI Taxonomy" id="74649"/>
    <lineage>
        <taxon>Eukaryota</taxon>
        <taxon>Viridiplantae</taxon>
        <taxon>Streptophyta</taxon>
        <taxon>Embryophyta</taxon>
        <taxon>Tracheophyta</taxon>
        <taxon>Spermatophyta</taxon>
        <taxon>Magnoliopsida</taxon>
        <taxon>eudicotyledons</taxon>
        <taxon>Gunneridae</taxon>
        <taxon>Pentapetalae</taxon>
        <taxon>rosids</taxon>
        <taxon>fabids</taxon>
        <taxon>Rosales</taxon>
        <taxon>Rosaceae</taxon>
        <taxon>Rosoideae</taxon>
        <taxon>Rosoideae incertae sedis</taxon>
        <taxon>Rosa</taxon>
    </lineage>
</organism>
<feature type="domain" description="CRAL-TRIO" evidence="6">
    <location>
        <begin position="115"/>
        <end position="269"/>
    </location>
</feature>
<proteinExistence type="inferred from homology"/>
<keyword evidence="3" id="KW-0653">Protein transport</keyword>